<accession>A0A0F4ZJT5</accession>
<keyword evidence="2" id="KW-1185">Reference proteome</keyword>
<dbReference type="Proteomes" id="UP000033483">
    <property type="component" value="Unassembled WGS sequence"/>
</dbReference>
<dbReference type="OrthoDB" id="66095at2759"/>
<gene>
    <name evidence="1" type="ORF">TD95_004541</name>
</gene>
<dbReference type="AlphaFoldDB" id="A0A0F4ZJT5"/>
<proteinExistence type="predicted"/>
<dbReference type="EMBL" id="LAEV01000212">
    <property type="protein sequence ID" value="KKA30884.1"/>
    <property type="molecule type" value="Genomic_DNA"/>
</dbReference>
<protein>
    <submittedName>
        <fullName evidence="1">Uncharacterized protein</fullName>
    </submittedName>
</protein>
<reference evidence="1 2" key="1">
    <citation type="submission" date="2015-03" db="EMBL/GenBank/DDBJ databases">
        <authorList>
            <person name="Radwan O."/>
            <person name="Al-Naeli F.A."/>
            <person name="Rendon G.A."/>
            <person name="Fields C."/>
        </authorList>
    </citation>
    <scope>NUCLEOTIDE SEQUENCE [LARGE SCALE GENOMIC DNA]</scope>
    <source>
        <strain evidence="1">CR-DP1</strain>
    </source>
</reference>
<evidence type="ECO:0000313" key="1">
    <source>
        <dbReference type="EMBL" id="KKA30884.1"/>
    </source>
</evidence>
<name>A0A0F4ZJT5_9PEZI</name>
<sequence length="202" mass="22321">MSTLPTEIQSRLPSLMHPVRKLVFTIRSRDQGWSSGPADHSNPYGHSWTWFDVGLERFSADAAYKACAAGDCAHQELYSWAPGMGFCNARTVVPAATEPDENGIVAMAHAGSPGSQVLQINKRAEREVQTHKIVWSWDDDIDPESAEADKLLIKKGRGKNTATGEFVRSLKTGDMITVWAKARFPGWANHVESITVDVHYVN</sequence>
<evidence type="ECO:0000313" key="2">
    <source>
        <dbReference type="Proteomes" id="UP000033483"/>
    </source>
</evidence>
<comment type="caution">
    <text evidence="1">The sequence shown here is derived from an EMBL/GenBank/DDBJ whole genome shotgun (WGS) entry which is preliminary data.</text>
</comment>
<organism evidence="1 2">
    <name type="scientific">Thielaviopsis punctulata</name>
    <dbReference type="NCBI Taxonomy" id="72032"/>
    <lineage>
        <taxon>Eukaryota</taxon>
        <taxon>Fungi</taxon>
        <taxon>Dikarya</taxon>
        <taxon>Ascomycota</taxon>
        <taxon>Pezizomycotina</taxon>
        <taxon>Sordariomycetes</taxon>
        <taxon>Hypocreomycetidae</taxon>
        <taxon>Microascales</taxon>
        <taxon>Ceratocystidaceae</taxon>
        <taxon>Thielaviopsis</taxon>
    </lineage>
</organism>